<sequence>MVSTRRLKAAKAKKQANNPGSLRRRRSMRLMLNVAYRRDPTLRPIYLLPMDTRHVRWLSTELYKWFFQHIWDRTYVQGINHLHQLVIQRWPQYGFYEDDPQLQKLLDYTRKEVCEAHLRWSNFNLMHLQEIREWMHRHAAMEMNYKGEFAREVSDLGRNIAIEEYDQGFTDGLERDYCGAEEFFYQGVLYKFSKSRYIIKREIEGSFSLNKLLYSGIQFTEDQLAYLGSKRDEYIGIRDLHCDPDDEQFWDLIRKLALSWSARWAPPLYITKWNTEERAAWRRAVILKAVHILDLESRSVRGMAKLLKKLRIHLAANSNWLYKVDDRAAQILNLPPSYTKRDQPRGIPAYLPRYFPVIEASCTLRVCTELDWEATVLRSVHNSNMTRGISNP</sequence>
<accession>A0AAW0B5E9</accession>
<gene>
    <name evidence="2" type="ORF">VNI00_017727</name>
</gene>
<keyword evidence="3" id="KW-1185">Reference proteome</keyword>
<dbReference type="AlphaFoldDB" id="A0AAW0B5E9"/>
<comment type="caution">
    <text evidence="2">The sequence shown here is derived from an EMBL/GenBank/DDBJ whole genome shotgun (WGS) entry which is preliminary data.</text>
</comment>
<evidence type="ECO:0000256" key="1">
    <source>
        <dbReference type="SAM" id="MobiDB-lite"/>
    </source>
</evidence>
<evidence type="ECO:0000313" key="3">
    <source>
        <dbReference type="Proteomes" id="UP001383192"/>
    </source>
</evidence>
<organism evidence="2 3">
    <name type="scientific">Paramarasmius palmivorus</name>
    <dbReference type="NCBI Taxonomy" id="297713"/>
    <lineage>
        <taxon>Eukaryota</taxon>
        <taxon>Fungi</taxon>
        <taxon>Dikarya</taxon>
        <taxon>Basidiomycota</taxon>
        <taxon>Agaricomycotina</taxon>
        <taxon>Agaricomycetes</taxon>
        <taxon>Agaricomycetidae</taxon>
        <taxon>Agaricales</taxon>
        <taxon>Marasmiineae</taxon>
        <taxon>Marasmiaceae</taxon>
        <taxon>Paramarasmius</taxon>
    </lineage>
</organism>
<evidence type="ECO:0000313" key="2">
    <source>
        <dbReference type="EMBL" id="KAK7020598.1"/>
    </source>
</evidence>
<dbReference type="Proteomes" id="UP001383192">
    <property type="component" value="Unassembled WGS sequence"/>
</dbReference>
<proteinExistence type="predicted"/>
<dbReference type="EMBL" id="JAYKXP010000186">
    <property type="protein sequence ID" value="KAK7020598.1"/>
    <property type="molecule type" value="Genomic_DNA"/>
</dbReference>
<reference evidence="2 3" key="1">
    <citation type="submission" date="2024-01" db="EMBL/GenBank/DDBJ databases">
        <title>A draft genome for a cacao thread blight-causing isolate of Paramarasmius palmivorus.</title>
        <authorList>
            <person name="Baruah I.K."/>
            <person name="Bukari Y."/>
            <person name="Amoako-Attah I."/>
            <person name="Meinhardt L.W."/>
            <person name="Bailey B.A."/>
            <person name="Cohen S.P."/>
        </authorList>
    </citation>
    <scope>NUCLEOTIDE SEQUENCE [LARGE SCALE GENOMIC DNA]</scope>
    <source>
        <strain evidence="2 3">GH-12</strain>
    </source>
</reference>
<protein>
    <submittedName>
        <fullName evidence="2">Uncharacterized protein</fullName>
    </submittedName>
</protein>
<name>A0AAW0B5E9_9AGAR</name>
<feature type="region of interest" description="Disordered" evidence="1">
    <location>
        <begin position="1"/>
        <end position="21"/>
    </location>
</feature>
<feature type="compositionally biased region" description="Basic residues" evidence="1">
    <location>
        <begin position="1"/>
        <end position="14"/>
    </location>
</feature>